<dbReference type="AlphaFoldDB" id="A0A0A8Q6B2"/>
<evidence type="ECO:0000256" key="4">
    <source>
        <dbReference type="RuleBase" id="RU003719"/>
    </source>
</evidence>
<dbReference type="GO" id="GO:0005829">
    <property type="term" value="C:cytosol"/>
    <property type="evidence" value="ECO:0007669"/>
    <property type="project" value="TreeGrafter"/>
</dbReference>
<protein>
    <submittedName>
        <fullName evidence="7">Glyoxylate reductase</fullName>
    </submittedName>
</protein>
<feature type="domain" description="D-isomer specific 2-hydroxyacid dehydrogenase NAD-binding" evidence="6">
    <location>
        <begin position="110"/>
        <end position="288"/>
    </location>
</feature>
<evidence type="ECO:0000256" key="2">
    <source>
        <dbReference type="ARBA" id="ARBA00023002"/>
    </source>
</evidence>
<keyword evidence="3" id="KW-0520">NAD</keyword>
<proteinExistence type="inferred from homology"/>
<dbReference type="RefSeq" id="WP_013161494.1">
    <property type="nucleotide sequence ID" value="NZ_CCYN01000014.1"/>
</dbReference>
<dbReference type="InterPro" id="IPR006139">
    <property type="entry name" value="D-isomer_2_OHA_DH_cat_dom"/>
</dbReference>
<keyword evidence="2 4" id="KW-0560">Oxidoreductase</keyword>
<dbReference type="SUPFAM" id="SSF51735">
    <property type="entry name" value="NAD(P)-binding Rossmann-fold domains"/>
    <property type="match status" value="1"/>
</dbReference>
<dbReference type="CDD" id="cd05301">
    <property type="entry name" value="GDH"/>
    <property type="match status" value="1"/>
</dbReference>
<dbReference type="OrthoDB" id="9793626at2"/>
<dbReference type="Gene3D" id="3.40.50.720">
    <property type="entry name" value="NAD(P)-binding Rossmann-like Domain"/>
    <property type="match status" value="2"/>
</dbReference>
<sequence length="322" mass="34083">MARICITDGVPAEGIEALRTAGNEVITWDGQEPPTREQLLAHVKGADAVLTVLSDGVDEEFIAAAGPQLKVVANIAAGFNNIDLDACRAHGIVATVTPGTLFDAVADLAFGLMLSVTRRMGEGERLIRAGKPWRYRTTFMLGRSIETKSIGLIGAGQIGTAMAQRCKAFGMDVFYAQEHPMREPARSELDAKGLSVDELVAHCDVISLHCPLTPETHHIINAERLASMKQGSYLINTARGACVDEKALVAALQSGHLGGAGLDVYEHEPAIEPELLTMENVALLPHLGSANIETRTAMTALAAKNALEVLAGRAAPTPVPGL</sequence>
<dbReference type="GO" id="GO:0051287">
    <property type="term" value="F:NAD binding"/>
    <property type="evidence" value="ECO:0007669"/>
    <property type="project" value="InterPro"/>
</dbReference>
<dbReference type="Pfam" id="PF00389">
    <property type="entry name" value="2-Hacid_dh"/>
    <property type="match status" value="1"/>
</dbReference>
<dbReference type="InterPro" id="IPR029753">
    <property type="entry name" value="D-isomer_DH_CS"/>
</dbReference>
<dbReference type="FunFam" id="3.40.50.720:FF:000203">
    <property type="entry name" value="D-3-phosphoglycerate dehydrogenase (SerA)"/>
    <property type="match status" value="1"/>
</dbReference>
<dbReference type="GeneID" id="61221743"/>
<dbReference type="InterPro" id="IPR006140">
    <property type="entry name" value="D-isomer_DH_NAD-bd"/>
</dbReference>
<reference evidence="7 8" key="1">
    <citation type="submission" date="2016-09" db="EMBL/GenBank/DDBJ databases">
        <authorList>
            <person name="Laine KS P."/>
        </authorList>
    </citation>
    <scope>NUCLEOTIDE SEQUENCE [LARGE SCALE GENOMIC DNA]</scope>
    <source>
        <strain evidence="7">PFRJS-23</strain>
    </source>
</reference>
<dbReference type="Pfam" id="PF02826">
    <property type="entry name" value="2-Hacid_dh_C"/>
    <property type="match status" value="1"/>
</dbReference>
<evidence type="ECO:0000259" key="5">
    <source>
        <dbReference type="Pfam" id="PF00389"/>
    </source>
</evidence>
<dbReference type="GO" id="GO:0016618">
    <property type="term" value="F:hydroxypyruvate reductase [NAD(P)H] activity"/>
    <property type="evidence" value="ECO:0007669"/>
    <property type="project" value="TreeGrafter"/>
</dbReference>
<dbReference type="PANTHER" id="PTHR10996:SF283">
    <property type="entry name" value="GLYOXYLATE_HYDROXYPYRUVATE REDUCTASE B"/>
    <property type="match status" value="1"/>
</dbReference>
<organism evidence="7 8">
    <name type="scientific">Propionibacterium freudenreichii</name>
    <dbReference type="NCBI Taxonomy" id="1744"/>
    <lineage>
        <taxon>Bacteria</taxon>
        <taxon>Bacillati</taxon>
        <taxon>Actinomycetota</taxon>
        <taxon>Actinomycetes</taxon>
        <taxon>Propionibacteriales</taxon>
        <taxon>Propionibacteriaceae</taxon>
        <taxon>Propionibacterium</taxon>
    </lineage>
</organism>
<name>A0A0A8Q6B2_9ACTN</name>
<feature type="domain" description="D-isomer specific 2-hydroxyacid dehydrogenase catalytic" evidence="5">
    <location>
        <begin position="5"/>
        <end position="319"/>
    </location>
</feature>
<dbReference type="SUPFAM" id="SSF52283">
    <property type="entry name" value="Formate/glycerate dehydrogenase catalytic domain-like"/>
    <property type="match status" value="1"/>
</dbReference>
<evidence type="ECO:0000256" key="3">
    <source>
        <dbReference type="ARBA" id="ARBA00023027"/>
    </source>
</evidence>
<dbReference type="PROSITE" id="PS00670">
    <property type="entry name" value="D_2_HYDROXYACID_DH_2"/>
    <property type="match status" value="1"/>
</dbReference>
<evidence type="ECO:0000313" key="8">
    <source>
        <dbReference type="Proteomes" id="UP000250080"/>
    </source>
</evidence>
<dbReference type="PANTHER" id="PTHR10996">
    <property type="entry name" value="2-HYDROXYACID DEHYDROGENASE-RELATED"/>
    <property type="match status" value="1"/>
</dbReference>
<comment type="similarity">
    <text evidence="1 4">Belongs to the D-isomer specific 2-hydroxyacid dehydrogenase family.</text>
</comment>
<evidence type="ECO:0000313" key="7">
    <source>
        <dbReference type="EMBL" id="SCQ76495.1"/>
    </source>
</evidence>
<dbReference type="GO" id="GO:0030267">
    <property type="term" value="F:glyoxylate reductase (NADPH) activity"/>
    <property type="evidence" value="ECO:0007669"/>
    <property type="project" value="TreeGrafter"/>
</dbReference>
<accession>A0A0A8Q6B2</accession>
<dbReference type="InterPro" id="IPR050223">
    <property type="entry name" value="D-isomer_2-hydroxyacid_DH"/>
</dbReference>
<dbReference type="OMA" id="MNVLYYN"/>
<evidence type="ECO:0000259" key="6">
    <source>
        <dbReference type="Pfam" id="PF02826"/>
    </source>
</evidence>
<gene>
    <name evidence="7" type="ORF">PFR_JS23_639</name>
</gene>
<evidence type="ECO:0000256" key="1">
    <source>
        <dbReference type="ARBA" id="ARBA00005854"/>
    </source>
</evidence>
<dbReference type="EMBL" id="LT618793">
    <property type="protein sequence ID" value="SCQ76495.1"/>
    <property type="molecule type" value="Genomic_DNA"/>
</dbReference>
<dbReference type="Proteomes" id="UP000250080">
    <property type="component" value="Chromosome I"/>
</dbReference>
<dbReference type="InterPro" id="IPR036291">
    <property type="entry name" value="NAD(P)-bd_dom_sf"/>
</dbReference>